<evidence type="ECO:0000313" key="2">
    <source>
        <dbReference type="EMBL" id="SHN79025.1"/>
    </source>
</evidence>
<keyword evidence="3" id="KW-1185">Reference proteome</keyword>
<evidence type="ECO:0000313" key="3">
    <source>
        <dbReference type="Proteomes" id="UP000184096"/>
    </source>
</evidence>
<gene>
    <name evidence="2" type="ORF">SAMN05444170_3887</name>
</gene>
<name>A0A1M7U7X7_9BRAD</name>
<feature type="signal peptide" evidence="1">
    <location>
        <begin position="1"/>
        <end position="26"/>
    </location>
</feature>
<accession>A0A1M7U7X7</accession>
<dbReference type="EMBL" id="LT670849">
    <property type="protein sequence ID" value="SHN79025.1"/>
    <property type="molecule type" value="Genomic_DNA"/>
</dbReference>
<sequence length="83" mass="8566">MFRKLTIAIAIAASLGAALAPSTASAKPFGGFGGYHHHFGGFGIVGVVDAAVDAAVVSESCFVSQRVLTPRGYRLRTVNICVD</sequence>
<protein>
    <submittedName>
        <fullName evidence="2">Uncharacterized protein</fullName>
    </submittedName>
</protein>
<dbReference type="RefSeq" id="WP_072820144.1">
    <property type="nucleotide sequence ID" value="NZ_LT670849.1"/>
</dbReference>
<reference evidence="3" key="1">
    <citation type="submission" date="2016-11" db="EMBL/GenBank/DDBJ databases">
        <authorList>
            <person name="Varghese N."/>
            <person name="Submissions S."/>
        </authorList>
    </citation>
    <scope>NUCLEOTIDE SEQUENCE [LARGE SCALE GENOMIC DNA]</scope>
    <source>
        <strain evidence="3">GAS401</strain>
    </source>
</reference>
<organism evidence="2 3">
    <name type="scientific">Bradyrhizobium erythrophlei</name>
    <dbReference type="NCBI Taxonomy" id="1437360"/>
    <lineage>
        <taxon>Bacteria</taxon>
        <taxon>Pseudomonadati</taxon>
        <taxon>Pseudomonadota</taxon>
        <taxon>Alphaproteobacteria</taxon>
        <taxon>Hyphomicrobiales</taxon>
        <taxon>Nitrobacteraceae</taxon>
        <taxon>Bradyrhizobium</taxon>
    </lineage>
</organism>
<keyword evidence="1" id="KW-0732">Signal</keyword>
<dbReference type="AlphaFoldDB" id="A0A1M7U7X7"/>
<proteinExistence type="predicted"/>
<dbReference type="Proteomes" id="UP000184096">
    <property type="component" value="Chromosome I"/>
</dbReference>
<feature type="chain" id="PRO_5012500742" evidence="1">
    <location>
        <begin position="27"/>
        <end position="83"/>
    </location>
</feature>
<evidence type="ECO:0000256" key="1">
    <source>
        <dbReference type="SAM" id="SignalP"/>
    </source>
</evidence>